<keyword evidence="2" id="KW-0812">Transmembrane</keyword>
<dbReference type="RefSeq" id="WP_146833036.1">
    <property type="nucleotide sequence ID" value="NZ_BJVQ01000004.1"/>
</dbReference>
<sequence>MPAGPAVAAPADDCAAPTRTVTGSTSGAPLDVAAGEVVLIAGGTQSGGVNSLPAGATLCVAAGATLAPAYVNNAAGTVYVAPGGTASLPSIATNAGFVLDNAGTTTVAGLNVNGPGTVRNAAGATLAVTGQLAPAAGTVVNDGTLALPGGATVNGNVSLVNNGTLTAGGTTTISGAFRNAGTATLGGDVIVNGGGSLHNLCIIDAAGGLTTNAPGSTNTGLVALGGGLQVSGSGSWSQTPTGATTATTLTDDGAVTGYGRYAFTGTTSVQGTFAGDLALVPIFLDVPGTTFPYFDVVNGTVANVDRRDLTIPGPADYPAPDCADPAAPPSADVQVAKTGPASVLPDGTLTYTVTVTNAGPDAAEDVTVTDTLPPTLLDPAADAGGVVAGGTVTWSLGTLAAGQTVTLTASGRAPADGTLVNVVSATSTTPDPDASNNDGSADSETVTTDVEPSPPDTGPPTAAPLTRDGPPGLPIVGVLDGSSPDPDLQLRYSVVDGPTSGRVIALPNGLFGYLPDDGFVGTDTFTYRVCDNQTPAECSAPATVTLIIHPRAVNDETTTLMDQPVTIDVLANDPGGAVLSSNLDASASHGLTQIDPATGTVTYTPGPGYLGDDTFVYRACAPADPGDCALAVVVVHVVPDNLPPLAPPLAMETTVGAPVTGAPAVSDPDGDAVALASVFPPTTGDATATTTTTTYTPPPGFAGRAVYQYTVCDDGVPVLCATGLVTVLVDPVAGDDSATTPAGTPVTVDVAANDLGTVLPPDVATPPANGTVALAGGALVYTPAPGFVGTDTFTYRICADDVSPACDTATVTVVVTGDGPPVDPGDPGDGGAGGTGGGSGTGAAPGGGGLPVTGADAAPLAALAAALLAAGAAALTARRRATAPARARRPGPRR</sequence>
<feature type="transmembrane region" description="Helical" evidence="2">
    <location>
        <begin position="857"/>
        <end position="877"/>
    </location>
</feature>
<organism evidence="4 6">
    <name type="scientific">Cellulomonas hominis</name>
    <dbReference type="NCBI Taxonomy" id="156981"/>
    <lineage>
        <taxon>Bacteria</taxon>
        <taxon>Bacillati</taxon>
        <taxon>Actinomycetota</taxon>
        <taxon>Actinomycetes</taxon>
        <taxon>Micrococcales</taxon>
        <taxon>Cellulomonadaceae</taxon>
        <taxon>Cellulomonas</taxon>
    </lineage>
</organism>
<gene>
    <name evidence="4" type="ORF">CHO01_04850</name>
    <name evidence="5" type="ORF">HNR08_001938</name>
</gene>
<dbReference type="Gene3D" id="2.60.40.3440">
    <property type="match status" value="2"/>
</dbReference>
<feature type="compositionally biased region" description="Polar residues" evidence="1">
    <location>
        <begin position="424"/>
        <end position="450"/>
    </location>
</feature>
<dbReference type="Gene3D" id="2.160.20.20">
    <property type="match status" value="1"/>
</dbReference>
<evidence type="ECO:0000259" key="3">
    <source>
        <dbReference type="Pfam" id="PF01345"/>
    </source>
</evidence>
<keyword evidence="2" id="KW-0472">Membrane</keyword>
<dbReference type="Proteomes" id="UP000321723">
    <property type="component" value="Unassembled WGS sequence"/>
</dbReference>
<dbReference type="EMBL" id="JACHDN010000001">
    <property type="protein sequence ID" value="MBB5473202.1"/>
    <property type="molecule type" value="Genomic_DNA"/>
</dbReference>
<dbReference type="InterPro" id="IPR051172">
    <property type="entry name" value="Chlamydia_OmcB"/>
</dbReference>
<accession>A0A511F7Y0</accession>
<feature type="region of interest" description="Disordered" evidence="1">
    <location>
        <begin position="424"/>
        <end position="484"/>
    </location>
</feature>
<dbReference type="Pfam" id="PF17963">
    <property type="entry name" value="Big_9"/>
    <property type="match status" value="4"/>
</dbReference>
<evidence type="ECO:0000256" key="2">
    <source>
        <dbReference type="SAM" id="Phobius"/>
    </source>
</evidence>
<feature type="compositionally biased region" description="Pro residues" evidence="1">
    <location>
        <begin position="452"/>
        <end position="462"/>
    </location>
</feature>
<feature type="domain" description="DUF11" evidence="3">
    <location>
        <begin position="332"/>
        <end position="441"/>
    </location>
</feature>
<evidence type="ECO:0000313" key="5">
    <source>
        <dbReference type="EMBL" id="MBB5473202.1"/>
    </source>
</evidence>
<dbReference type="EMBL" id="BJVQ01000004">
    <property type="protein sequence ID" value="GEL45369.1"/>
    <property type="molecule type" value="Genomic_DNA"/>
</dbReference>
<comment type="caution">
    <text evidence="4">The sequence shown here is derived from an EMBL/GenBank/DDBJ whole genome shotgun (WGS) entry which is preliminary data.</text>
</comment>
<dbReference type="InterPro" id="IPR001434">
    <property type="entry name" value="OmcB-like_DUF11"/>
</dbReference>
<evidence type="ECO:0000313" key="6">
    <source>
        <dbReference type="Proteomes" id="UP000321723"/>
    </source>
</evidence>
<dbReference type="NCBIfam" id="TIGR01451">
    <property type="entry name" value="B_ant_repeat"/>
    <property type="match status" value="1"/>
</dbReference>
<evidence type="ECO:0000313" key="4">
    <source>
        <dbReference type="EMBL" id="GEL45369.1"/>
    </source>
</evidence>
<feature type="compositionally biased region" description="Gly residues" evidence="1">
    <location>
        <begin position="827"/>
        <end position="851"/>
    </location>
</feature>
<evidence type="ECO:0000256" key="1">
    <source>
        <dbReference type="SAM" id="MobiDB-lite"/>
    </source>
</evidence>
<dbReference type="Proteomes" id="UP000564629">
    <property type="component" value="Unassembled WGS sequence"/>
</dbReference>
<dbReference type="Pfam" id="PF01345">
    <property type="entry name" value="DUF11"/>
    <property type="match status" value="1"/>
</dbReference>
<feature type="region of interest" description="Disordered" evidence="1">
    <location>
        <begin position="816"/>
        <end position="852"/>
    </location>
</feature>
<proteinExistence type="predicted"/>
<keyword evidence="6" id="KW-1185">Reference proteome</keyword>
<dbReference type="InterPro" id="IPR012332">
    <property type="entry name" value="Autotransporter_pectin_lyase_C"/>
</dbReference>
<dbReference type="Gene3D" id="2.60.40.10">
    <property type="entry name" value="Immunoglobulins"/>
    <property type="match status" value="1"/>
</dbReference>
<dbReference type="GO" id="GO:0005975">
    <property type="term" value="P:carbohydrate metabolic process"/>
    <property type="evidence" value="ECO:0007669"/>
    <property type="project" value="UniProtKB-ARBA"/>
</dbReference>
<dbReference type="InterPro" id="IPR013783">
    <property type="entry name" value="Ig-like_fold"/>
</dbReference>
<name>A0A511F7Y0_9CELL</name>
<dbReference type="PANTHER" id="PTHR34819">
    <property type="entry name" value="LARGE CYSTEINE-RICH PERIPLASMIC PROTEIN OMCB"/>
    <property type="match status" value="1"/>
</dbReference>
<keyword evidence="2" id="KW-1133">Transmembrane helix</keyword>
<dbReference type="AlphaFoldDB" id="A0A511F7Y0"/>
<reference evidence="4 6" key="1">
    <citation type="submission" date="2019-07" db="EMBL/GenBank/DDBJ databases">
        <title>Whole genome shotgun sequence of Cellulomonas hominis NBRC 16055.</title>
        <authorList>
            <person name="Hosoyama A."/>
            <person name="Uohara A."/>
            <person name="Ohji S."/>
            <person name="Ichikawa N."/>
        </authorList>
    </citation>
    <scope>NUCLEOTIDE SEQUENCE [LARGE SCALE GENOMIC DNA]</scope>
    <source>
        <strain evidence="4 6">NBRC 16055</strain>
    </source>
</reference>
<evidence type="ECO:0000313" key="7">
    <source>
        <dbReference type="Proteomes" id="UP000564629"/>
    </source>
</evidence>
<dbReference type="Gene3D" id="2.60.40.2810">
    <property type="match status" value="2"/>
</dbReference>
<reference evidence="5 7" key="2">
    <citation type="submission" date="2020-08" db="EMBL/GenBank/DDBJ databases">
        <title>Sequencing the genomes of 1000 actinobacteria strains.</title>
        <authorList>
            <person name="Klenk H.-P."/>
        </authorList>
    </citation>
    <scope>NUCLEOTIDE SEQUENCE [LARGE SCALE GENOMIC DNA]</scope>
    <source>
        <strain evidence="5 7">DSM 9581</strain>
    </source>
</reference>
<protein>
    <submittedName>
        <fullName evidence="5">Putative repeat protein (TIGR01451 family)</fullName>
    </submittedName>
</protein>
<dbReference type="PANTHER" id="PTHR34819:SF3">
    <property type="entry name" value="CELL SURFACE PROTEIN"/>
    <property type="match status" value="1"/>
</dbReference>
<dbReference type="InterPro" id="IPR047589">
    <property type="entry name" value="DUF11_rpt"/>
</dbReference>
<dbReference type="OrthoDB" id="134475at2"/>